<feature type="transmembrane region" description="Helical" evidence="1">
    <location>
        <begin position="12"/>
        <end position="34"/>
    </location>
</feature>
<sequence length="64" mass="6954">MKTNKIKQLLPALLSMGMTFIVLGVLMLAASFVFGIKNNILLFAGLFFIVAGTAGYVYSLKQKP</sequence>
<comment type="caution">
    <text evidence="2">The sequence shown here is derived from an EMBL/GenBank/DDBJ whole genome shotgun (WGS) entry which is preliminary data.</text>
</comment>
<dbReference type="OrthoDB" id="1081773at2"/>
<proteinExistence type="predicted"/>
<name>A0A6A7W8X5_9BACT</name>
<keyword evidence="1" id="KW-0812">Transmembrane</keyword>
<dbReference type="RefSeq" id="WP_158462707.1">
    <property type="nucleotide sequence ID" value="NZ_VZAD01000021.1"/>
</dbReference>
<keyword evidence="1" id="KW-0472">Membrane</keyword>
<keyword evidence="1" id="KW-1133">Transmembrane helix</keyword>
<accession>A0A6A7W8X5</accession>
<feature type="transmembrane region" description="Helical" evidence="1">
    <location>
        <begin position="40"/>
        <end position="58"/>
    </location>
</feature>
<gene>
    <name evidence="2" type="ORF">F7D20_02485</name>
</gene>
<keyword evidence="3" id="KW-1185">Reference proteome</keyword>
<evidence type="ECO:0000256" key="1">
    <source>
        <dbReference type="SAM" id="Phobius"/>
    </source>
</evidence>
<organism evidence="2 3">
    <name type="scientific">Segatella copri</name>
    <dbReference type="NCBI Taxonomy" id="165179"/>
    <lineage>
        <taxon>Bacteria</taxon>
        <taxon>Pseudomonadati</taxon>
        <taxon>Bacteroidota</taxon>
        <taxon>Bacteroidia</taxon>
        <taxon>Bacteroidales</taxon>
        <taxon>Prevotellaceae</taxon>
        <taxon>Segatella</taxon>
    </lineage>
</organism>
<reference evidence="2 3" key="1">
    <citation type="submission" date="2019-09" db="EMBL/GenBank/DDBJ databases">
        <title>Distinct polysaccharide growth profiles of human intestinal Prevotella copri isolates.</title>
        <authorList>
            <person name="Fehlner-Peach H."/>
            <person name="Magnabosco C."/>
            <person name="Raghavan V."/>
            <person name="Scher J.U."/>
            <person name="Tett A."/>
            <person name="Cox L.M."/>
            <person name="Gottsegen C."/>
            <person name="Watters A."/>
            <person name="Wiltshire- Gordon J.D."/>
            <person name="Segata N."/>
            <person name="Bonneau R."/>
            <person name="Littman D.R."/>
        </authorList>
    </citation>
    <scope>NUCLEOTIDE SEQUENCE [LARGE SCALE GENOMIC DNA]</scope>
    <source>
        <strain evidence="3">iAQ1173</strain>
    </source>
</reference>
<protein>
    <submittedName>
        <fullName evidence="2">Uncharacterized protein</fullName>
    </submittedName>
</protein>
<dbReference type="AlphaFoldDB" id="A0A6A7W8X5"/>
<evidence type="ECO:0000313" key="2">
    <source>
        <dbReference type="EMBL" id="MQP10851.1"/>
    </source>
</evidence>
<evidence type="ECO:0000313" key="3">
    <source>
        <dbReference type="Proteomes" id="UP000384372"/>
    </source>
</evidence>
<dbReference type="Proteomes" id="UP000384372">
    <property type="component" value="Unassembled WGS sequence"/>
</dbReference>
<dbReference type="EMBL" id="VZAD01000021">
    <property type="protein sequence ID" value="MQP10851.1"/>
    <property type="molecule type" value="Genomic_DNA"/>
</dbReference>